<organism evidence="2 3">
    <name type="scientific">Cellulophaga lytica (strain ATCC 23178 / DSM 7489 / JCM 8516 / NBRC 14961 / NCIMB 1423 / VKM B-1433 / Cy l20)</name>
    <dbReference type="NCBI Taxonomy" id="867900"/>
    <lineage>
        <taxon>Bacteria</taxon>
        <taxon>Pseudomonadati</taxon>
        <taxon>Bacteroidota</taxon>
        <taxon>Flavobacteriia</taxon>
        <taxon>Flavobacteriales</taxon>
        <taxon>Flavobacteriaceae</taxon>
        <taxon>Cellulophaga</taxon>
    </lineage>
</organism>
<accession>F0RDS1</accession>
<dbReference type="AlphaFoldDB" id="F0RDS1"/>
<reference evidence="2 3" key="1">
    <citation type="journal article" date="2011" name="Stand. Genomic Sci.">
        <title>Complete genome sequence of Cellulophaga lytica type strain (LIM- 21).</title>
        <authorList>
            <person name="Pati A."/>
            <person name="Abt B."/>
            <person name="Teshima H."/>
            <person name="Nolan M."/>
            <person name="Lapidus A."/>
            <person name="Lucas S."/>
            <person name="Hammon N."/>
            <person name="Deshpande S."/>
            <person name="Cheng J.F."/>
            <person name="Tapia R."/>
            <person name="Han C."/>
            <person name="Goodwin L."/>
            <person name="Pitluck S."/>
            <person name="Liolios K."/>
            <person name="Pagani I."/>
            <person name="Mavromatis K."/>
            <person name="Ovchinikova G."/>
            <person name="Chen A."/>
            <person name="Palaniappan K."/>
            <person name="Land M."/>
            <person name="Hauser L."/>
            <person name="Jeffries C.D."/>
            <person name="Detter J.C."/>
            <person name="Brambilla E.M."/>
            <person name="Kannan K.P."/>
            <person name="Rohde M."/>
            <person name="Spring S."/>
            <person name="Goker M."/>
            <person name="Woyke T."/>
            <person name="Bristow J."/>
            <person name="Eisen J.A."/>
            <person name="Markowitz V."/>
            <person name="Hugenholtz P."/>
            <person name="Kyrpides N.C."/>
            <person name="Klenk H.P."/>
            <person name="Ivanova N."/>
        </authorList>
    </citation>
    <scope>NUCLEOTIDE SEQUENCE [LARGE SCALE GENOMIC DNA]</scope>
    <source>
        <strain evidence="3">ATCC 23178 / DSM 7489 / JCM 8516 / NBRC 14961 / NCIMB 1423 / VKM B-1433 / Cy l20</strain>
    </source>
</reference>
<keyword evidence="1" id="KW-0472">Membrane</keyword>
<dbReference type="STRING" id="867900.Celly_2010"/>
<feature type="transmembrane region" description="Helical" evidence="1">
    <location>
        <begin position="12"/>
        <end position="32"/>
    </location>
</feature>
<gene>
    <name evidence="2" type="ordered locus">Celly_2010</name>
</gene>
<keyword evidence="1" id="KW-1133">Transmembrane helix</keyword>
<keyword evidence="1" id="KW-0812">Transmembrane</keyword>
<evidence type="ECO:0000256" key="1">
    <source>
        <dbReference type="SAM" id="Phobius"/>
    </source>
</evidence>
<protein>
    <submittedName>
        <fullName evidence="2">Uncharacterized protein</fullName>
    </submittedName>
</protein>
<dbReference type="KEGG" id="cly:Celly_2010"/>
<evidence type="ECO:0000313" key="3">
    <source>
        <dbReference type="Proteomes" id="UP000007487"/>
    </source>
</evidence>
<proteinExistence type="predicted"/>
<sequence>MHFKKSIFAERMKLKEITLSVFSVVMIGFLLLGSQNIHTLSYHSDDDGTAIVHCEQCDFIFTNNHTSFTNYSFTTIVTPYIFTETKAKTVTNYKKPKVKNTVTSKHLNKPPPAV</sequence>
<evidence type="ECO:0000313" key="2">
    <source>
        <dbReference type="EMBL" id="ADY29832.1"/>
    </source>
</evidence>
<dbReference type="EMBL" id="CP002534">
    <property type="protein sequence ID" value="ADY29832.1"/>
    <property type="molecule type" value="Genomic_DNA"/>
</dbReference>
<name>F0RDS1_CELLC</name>
<keyword evidence="3" id="KW-1185">Reference proteome</keyword>
<dbReference type="Proteomes" id="UP000007487">
    <property type="component" value="Chromosome"/>
</dbReference>
<dbReference type="HOGENOM" id="CLU_2116609_0_0_10"/>